<feature type="compositionally biased region" description="Polar residues" evidence="1">
    <location>
        <begin position="156"/>
        <end position="170"/>
    </location>
</feature>
<dbReference type="HOGENOM" id="CLU_033540_1_0_11"/>
<accession>A4X402</accession>
<reference evidence="3" key="1">
    <citation type="journal article" date="2007" name="Proc. Natl. Acad. Sci. U.S.A.">
        <title>Genome sequencing reveals complex secondary metabolome in the marine actinomycete Salinispora tropica.</title>
        <authorList>
            <person name="Udwary D.W."/>
            <person name="Zeigler L."/>
            <person name="Asolkar R.N."/>
            <person name="Singan V."/>
            <person name="Lapidus A."/>
            <person name="Fenical W."/>
            <person name="Jensen P.R."/>
            <person name="Moore B.S."/>
        </authorList>
    </citation>
    <scope>NUCLEOTIDE SEQUENCE [LARGE SCALE GENOMIC DNA]</scope>
    <source>
        <strain evidence="3">ATCC BAA-916 / DSM 44818 / CNB-440</strain>
    </source>
</reference>
<feature type="region of interest" description="Disordered" evidence="1">
    <location>
        <begin position="116"/>
        <end position="170"/>
    </location>
</feature>
<dbReference type="eggNOG" id="COG0457">
    <property type="taxonomic scope" value="Bacteria"/>
</dbReference>
<dbReference type="Proteomes" id="UP000000235">
    <property type="component" value="Chromosome"/>
</dbReference>
<protein>
    <submittedName>
        <fullName evidence="2">Uncharacterized protein</fullName>
    </submittedName>
</protein>
<dbReference type="EMBL" id="CP000667">
    <property type="protein sequence ID" value="ABP53602.1"/>
    <property type="molecule type" value="Genomic_DNA"/>
</dbReference>
<sequence length="491" mass="53169">MLRRCGARARHCWVDPGGQIVGRDSVPNSHLRAARKALRSPSGSGRPMSRQELADACNAELASMYGRQGRRPRWAGLTEKAIGALERGEIRWPNEDYRWALCTVLQTDKRSLGLYIDRPDNAKNDELPEPTEPNSRHQHKGMTLAHPRPEIYEPESPQTSQSLDASGSPSQWRAGLRHAVLARDNGQVLLPLPELEAALQVGNLAYQGAQYSKLRQLPILINGAESLFAEQPKAVEMPRVARAASGVYLLASKLAAKLGDGELAWTTADRARCFGLIAADPARTAIAAYQTACALAKQPGRAAEAEKVAVTAAEAIAGHQLYRTPAYLSAYGALLLHAAVAAARQADTRSAWRHLRAAESAADELGRNGNELWTAFGPTNVRLHQISVAVALHDNKQALRLADQLDTAQLPLTLASRRAQAHLDLAVAHSATDSSAPQAMLHLLEYERLVPEAIKLNATAAGLITKLLRREHPSRTPGLRALADRAGVQDA</sequence>
<organism evidence="2 3">
    <name type="scientific">Salinispora tropica (strain ATCC BAA-916 / DSM 44818 / JCM 13857 / NBRC 105044 / CNB-440)</name>
    <dbReference type="NCBI Taxonomy" id="369723"/>
    <lineage>
        <taxon>Bacteria</taxon>
        <taxon>Bacillati</taxon>
        <taxon>Actinomycetota</taxon>
        <taxon>Actinomycetes</taxon>
        <taxon>Micromonosporales</taxon>
        <taxon>Micromonosporaceae</taxon>
        <taxon>Salinispora</taxon>
    </lineage>
</organism>
<dbReference type="KEGG" id="stp:Strop_1131"/>
<proteinExistence type="predicted"/>
<evidence type="ECO:0000256" key="1">
    <source>
        <dbReference type="SAM" id="MobiDB-lite"/>
    </source>
</evidence>
<gene>
    <name evidence="2" type="ordered locus">Strop_1131</name>
</gene>
<dbReference type="AlphaFoldDB" id="A4X402"/>
<feature type="compositionally biased region" description="Basic and acidic residues" evidence="1">
    <location>
        <begin position="116"/>
        <end position="126"/>
    </location>
</feature>
<keyword evidence="3" id="KW-1185">Reference proteome</keyword>
<evidence type="ECO:0000313" key="3">
    <source>
        <dbReference type="Proteomes" id="UP000000235"/>
    </source>
</evidence>
<evidence type="ECO:0000313" key="2">
    <source>
        <dbReference type="EMBL" id="ABP53602.1"/>
    </source>
</evidence>
<name>A4X402_SALTO</name>
<dbReference type="STRING" id="369723.Strop_1131"/>